<evidence type="ECO:0000259" key="2">
    <source>
        <dbReference type="PROSITE" id="PS51502"/>
    </source>
</evidence>
<reference evidence="3 4" key="1">
    <citation type="submission" date="2024-02" db="EMBL/GenBank/DDBJ databases">
        <title>Genome analysis and characterization of Microbaculum marinisediminis sp. nov., isolated from marine sediment.</title>
        <authorList>
            <person name="Du Z.-J."/>
            <person name="Ye Y.-Q."/>
            <person name="Zhang Z.-R."/>
            <person name="Yuan S.-M."/>
            <person name="Zhang X.-Y."/>
        </authorList>
    </citation>
    <scope>NUCLEOTIDE SEQUENCE [LARGE SCALE GENOMIC DNA]</scope>
    <source>
        <strain evidence="3 4">SDUM1044001</strain>
    </source>
</reference>
<name>A0AAW9RR54_9HYPH</name>
<dbReference type="PANTHER" id="PTHR33178:SF10">
    <property type="entry name" value="STRESS-RESPONSE A_B BARREL DOMAIN-CONTAINING PROTEIN"/>
    <property type="match status" value="1"/>
</dbReference>
<proteinExistence type="predicted"/>
<accession>A0AAW9RR54</accession>
<evidence type="ECO:0000313" key="4">
    <source>
        <dbReference type="Proteomes" id="UP001378188"/>
    </source>
</evidence>
<comment type="caution">
    <text evidence="3">The sequence shown here is derived from an EMBL/GenBank/DDBJ whole genome shotgun (WGS) entry which is preliminary data.</text>
</comment>
<dbReference type="AlphaFoldDB" id="A0AAW9RR54"/>
<dbReference type="InterPro" id="IPR011008">
    <property type="entry name" value="Dimeric_a/b-barrel"/>
</dbReference>
<evidence type="ECO:0000256" key="1">
    <source>
        <dbReference type="ARBA" id="ARBA00011738"/>
    </source>
</evidence>
<dbReference type="SMART" id="SM00886">
    <property type="entry name" value="Dabb"/>
    <property type="match status" value="1"/>
</dbReference>
<dbReference type="Gene3D" id="3.30.70.100">
    <property type="match status" value="1"/>
</dbReference>
<feature type="domain" description="Stress-response A/B barrel" evidence="2">
    <location>
        <begin position="2"/>
        <end position="95"/>
    </location>
</feature>
<dbReference type="EMBL" id="JAZHOF010000002">
    <property type="protein sequence ID" value="MEJ8570740.1"/>
    <property type="molecule type" value="Genomic_DNA"/>
</dbReference>
<sequence>MIKHFVAFRFKPEVPPDEQARVLDELNEFPSRFPAMKNWSLGRNISRRDDTFSHAFVVEFDREDELLSYLNSEEHEQFVATHFRPFVATRGIVSLEIPDPR</sequence>
<dbReference type="Pfam" id="PF07876">
    <property type="entry name" value="Dabb"/>
    <property type="match status" value="1"/>
</dbReference>
<dbReference type="InterPro" id="IPR013097">
    <property type="entry name" value="Dabb"/>
</dbReference>
<keyword evidence="4" id="KW-1185">Reference proteome</keyword>
<evidence type="ECO:0000313" key="3">
    <source>
        <dbReference type="EMBL" id="MEJ8570740.1"/>
    </source>
</evidence>
<comment type="subunit">
    <text evidence="1">Homodimer.</text>
</comment>
<dbReference type="PANTHER" id="PTHR33178">
    <property type="match status" value="1"/>
</dbReference>
<dbReference type="Proteomes" id="UP001378188">
    <property type="component" value="Unassembled WGS sequence"/>
</dbReference>
<gene>
    <name evidence="3" type="ORF">V3328_04605</name>
</gene>
<protein>
    <submittedName>
        <fullName evidence="3">Dabb family protein</fullName>
    </submittedName>
</protein>
<dbReference type="RefSeq" id="WP_340328486.1">
    <property type="nucleotide sequence ID" value="NZ_JAZHOF010000002.1"/>
</dbReference>
<organism evidence="3 4">
    <name type="scientific">Microbaculum marinum</name>
    <dbReference type="NCBI Taxonomy" id="1764581"/>
    <lineage>
        <taxon>Bacteria</taxon>
        <taxon>Pseudomonadati</taxon>
        <taxon>Pseudomonadota</taxon>
        <taxon>Alphaproteobacteria</taxon>
        <taxon>Hyphomicrobiales</taxon>
        <taxon>Tepidamorphaceae</taxon>
        <taxon>Microbaculum</taxon>
    </lineage>
</organism>
<dbReference type="PROSITE" id="PS51502">
    <property type="entry name" value="S_R_A_B_BARREL"/>
    <property type="match status" value="1"/>
</dbReference>
<dbReference type="InterPro" id="IPR044662">
    <property type="entry name" value="HS1/DABB1-like"/>
</dbReference>
<dbReference type="SUPFAM" id="SSF54909">
    <property type="entry name" value="Dimeric alpha+beta barrel"/>
    <property type="match status" value="1"/>
</dbReference>